<evidence type="ECO:0000256" key="11">
    <source>
        <dbReference type="ARBA" id="ARBA00023170"/>
    </source>
</evidence>
<keyword evidence="7" id="KW-0418">Kinase</keyword>
<protein>
    <recommendedName>
        <fullName evidence="15">Protein kinase domain-containing protein</fullName>
    </recommendedName>
</protein>
<dbReference type="PROSITE" id="PS50011">
    <property type="entry name" value="PROTEIN_KINASE_DOM"/>
    <property type="match status" value="1"/>
</dbReference>
<dbReference type="PANTHER" id="PTHR47989:SF62">
    <property type="entry name" value="OS05G0423500 PROTEIN"/>
    <property type="match status" value="1"/>
</dbReference>
<dbReference type="OMA" id="CCEEGDE"/>
<keyword evidence="8 13" id="KW-0067">ATP-binding</keyword>
<dbReference type="InterPro" id="IPR008271">
    <property type="entry name" value="Ser/Thr_kinase_AS"/>
</dbReference>
<keyword evidence="11" id="KW-0675">Receptor</keyword>
<gene>
    <name evidence="16" type="ORF">CBR_g8479</name>
</gene>
<dbReference type="FunFam" id="1.10.510.10:FF:000240">
    <property type="entry name" value="Lectin-domain containing receptor kinase A4.3"/>
    <property type="match status" value="1"/>
</dbReference>
<dbReference type="Pfam" id="PF00069">
    <property type="entry name" value="Pkinase"/>
    <property type="match status" value="1"/>
</dbReference>
<comment type="similarity">
    <text evidence="14">Belongs to the protein kinase superfamily.</text>
</comment>
<proteinExistence type="inferred from homology"/>
<evidence type="ECO:0000313" key="17">
    <source>
        <dbReference type="Proteomes" id="UP000265515"/>
    </source>
</evidence>
<dbReference type="GO" id="GO:0004674">
    <property type="term" value="F:protein serine/threonine kinase activity"/>
    <property type="evidence" value="ECO:0007669"/>
    <property type="project" value="UniProtKB-KW"/>
</dbReference>
<evidence type="ECO:0000256" key="14">
    <source>
        <dbReference type="RuleBase" id="RU000304"/>
    </source>
</evidence>
<evidence type="ECO:0000256" key="9">
    <source>
        <dbReference type="ARBA" id="ARBA00022989"/>
    </source>
</evidence>
<dbReference type="PROSITE" id="PS00107">
    <property type="entry name" value="PROTEIN_KINASE_ATP"/>
    <property type="match status" value="1"/>
</dbReference>
<keyword evidence="4" id="KW-0812">Transmembrane</keyword>
<keyword evidence="2" id="KW-1003">Cell membrane</keyword>
<comment type="caution">
    <text evidence="16">The sequence shown here is derived from an EMBL/GenBank/DDBJ whole genome shotgun (WGS) entry which is preliminary data.</text>
</comment>
<keyword evidence="5" id="KW-0732">Signal</keyword>
<evidence type="ECO:0000256" key="8">
    <source>
        <dbReference type="ARBA" id="ARBA00022840"/>
    </source>
</evidence>
<dbReference type="SUPFAM" id="SSF56112">
    <property type="entry name" value="Protein kinase-like (PK-like)"/>
    <property type="match status" value="1"/>
</dbReference>
<comment type="subcellular location">
    <subcellularLocation>
        <location evidence="1">Cell membrane</location>
        <topology evidence="1">Single-pass type I membrane protein</topology>
    </subcellularLocation>
</comment>
<evidence type="ECO:0000256" key="3">
    <source>
        <dbReference type="ARBA" id="ARBA00022679"/>
    </source>
</evidence>
<evidence type="ECO:0000256" key="7">
    <source>
        <dbReference type="ARBA" id="ARBA00022777"/>
    </source>
</evidence>
<keyword evidence="17" id="KW-1185">Reference proteome</keyword>
<reference evidence="16 17" key="1">
    <citation type="journal article" date="2018" name="Cell">
        <title>The Chara Genome: Secondary Complexity and Implications for Plant Terrestrialization.</title>
        <authorList>
            <person name="Nishiyama T."/>
            <person name="Sakayama H."/>
            <person name="Vries J.D."/>
            <person name="Buschmann H."/>
            <person name="Saint-Marcoux D."/>
            <person name="Ullrich K.K."/>
            <person name="Haas F.B."/>
            <person name="Vanderstraeten L."/>
            <person name="Becker D."/>
            <person name="Lang D."/>
            <person name="Vosolsobe S."/>
            <person name="Rombauts S."/>
            <person name="Wilhelmsson P.K.I."/>
            <person name="Janitza P."/>
            <person name="Kern R."/>
            <person name="Heyl A."/>
            <person name="Rumpler F."/>
            <person name="Villalobos L.I.A.C."/>
            <person name="Clay J.M."/>
            <person name="Skokan R."/>
            <person name="Toyoda A."/>
            <person name="Suzuki Y."/>
            <person name="Kagoshima H."/>
            <person name="Schijlen E."/>
            <person name="Tajeshwar N."/>
            <person name="Catarino B."/>
            <person name="Hetherington A.J."/>
            <person name="Saltykova A."/>
            <person name="Bonnot C."/>
            <person name="Breuninger H."/>
            <person name="Symeonidi A."/>
            <person name="Radhakrishnan G.V."/>
            <person name="Van Nieuwerburgh F."/>
            <person name="Deforce D."/>
            <person name="Chang C."/>
            <person name="Karol K.G."/>
            <person name="Hedrich R."/>
            <person name="Ulvskov P."/>
            <person name="Glockner G."/>
            <person name="Delwiche C.F."/>
            <person name="Petrasek J."/>
            <person name="Van de Peer Y."/>
            <person name="Friml J."/>
            <person name="Beilby M."/>
            <person name="Dolan L."/>
            <person name="Kohara Y."/>
            <person name="Sugano S."/>
            <person name="Fujiyama A."/>
            <person name="Delaux P.-M."/>
            <person name="Quint M."/>
            <person name="TheiBen G."/>
            <person name="Hagemann M."/>
            <person name="Harholt J."/>
            <person name="Dunand C."/>
            <person name="Zachgo S."/>
            <person name="Langdale J."/>
            <person name="Maumus F."/>
            <person name="Straeten D.V.D."/>
            <person name="Gould S.B."/>
            <person name="Rensing S.A."/>
        </authorList>
    </citation>
    <scope>NUCLEOTIDE SEQUENCE [LARGE SCALE GENOMIC DNA]</scope>
    <source>
        <strain evidence="16 17">S276</strain>
    </source>
</reference>
<name>A0A388KMB4_CHABU</name>
<keyword evidence="14" id="KW-0723">Serine/threonine-protein kinase</keyword>
<dbReference type="Gramene" id="GBG71177">
    <property type="protein sequence ID" value="GBG71177"/>
    <property type="gene ID" value="CBR_g8479"/>
</dbReference>
<feature type="domain" description="Protein kinase" evidence="15">
    <location>
        <begin position="68"/>
        <end position="342"/>
    </location>
</feature>
<evidence type="ECO:0000313" key="16">
    <source>
        <dbReference type="EMBL" id="GBG71177.1"/>
    </source>
</evidence>
<dbReference type="PANTHER" id="PTHR47989">
    <property type="entry name" value="OS01G0750732 PROTEIN"/>
    <property type="match status" value="1"/>
</dbReference>
<keyword evidence="9" id="KW-1133">Transmembrane helix</keyword>
<keyword evidence="6 13" id="KW-0547">Nucleotide-binding</keyword>
<dbReference type="STRING" id="69332.A0A388KMB4"/>
<dbReference type="InterPro" id="IPR017441">
    <property type="entry name" value="Protein_kinase_ATP_BS"/>
</dbReference>
<dbReference type="GO" id="GO:0002229">
    <property type="term" value="P:defense response to oomycetes"/>
    <property type="evidence" value="ECO:0007669"/>
    <property type="project" value="UniProtKB-ARBA"/>
</dbReference>
<dbReference type="PROSITE" id="PS00108">
    <property type="entry name" value="PROTEIN_KINASE_ST"/>
    <property type="match status" value="1"/>
</dbReference>
<dbReference type="SMART" id="SM00220">
    <property type="entry name" value="S_TKc"/>
    <property type="match status" value="1"/>
</dbReference>
<dbReference type="EMBL" id="BFEA01000142">
    <property type="protein sequence ID" value="GBG71177.1"/>
    <property type="molecule type" value="Genomic_DNA"/>
</dbReference>
<sequence length="424" mass="46809">MMIIGLGFVKLCFPFKTAKSLTHPLTLSLLGGQSQSGAQSGSAFGSGTQFASARIFTVQELSSACNDFAPAYEVGVGGHARVYRGYIPPYGDVAIKRAKLRAMQGREFQNELDVLSRVHHRNLVRFFGCCEEGDEQMLVYEFMKSGTLHAHLVGKSGRTLDWKLRLNIAIGTANGLNYLHNHADPPIIHRDVKPSNILLDEKMNAKLGDFGISRMVDDPEDIMTFTRVAGTWGYLDPMYRETRKLTDKSDVYSFGVVLLELVIGKESEKSLGQRKPIQGDMPAWVEKEYLAGGLEAIIDPVLNGRYPYETMCRVLETGLWCTRPKWDDRPKIKEALSALEYAKAVAGKETLPEDSQTMVEVFGQHLFQNLGLKKPRGIRTPPPGQAGGLLFTEDQLLGATNGPGTSYSADSVVLPATYTKVEAR</sequence>
<feature type="binding site" evidence="13">
    <location>
        <position position="96"/>
    </location>
    <ligand>
        <name>ATP</name>
        <dbReference type="ChEBI" id="CHEBI:30616"/>
    </ligand>
</feature>
<dbReference type="CDD" id="cd14066">
    <property type="entry name" value="STKc_IRAK"/>
    <property type="match status" value="1"/>
</dbReference>
<evidence type="ECO:0000256" key="13">
    <source>
        <dbReference type="PROSITE-ProRule" id="PRU10141"/>
    </source>
</evidence>
<accession>A0A388KMB4</accession>
<evidence type="ECO:0000256" key="4">
    <source>
        <dbReference type="ARBA" id="ARBA00022692"/>
    </source>
</evidence>
<evidence type="ECO:0000256" key="12">
    <source>
        <dbReference type="ARBA" id="ARBA00023180"/>
    </source>
</evidence>
<evidence type="ECO:0000256" key="5">
    <source>
        <dbReference type="ARBA" id="ARBA00022729"/>
    </source>
</evidence>
<evidence type="ECO:0000256" key="10">
    <source>
        <dbReference type="ARBA" id="ARBA00023136"/>
    </source>
</evidence>
<dbReference type="AlphaFoldDB" id="A0A388KMB4"/>
<dbReference type="GO" id="GO:0005886">
    <property type="term" value="C:plasma membrane"/>
    <property type="evidence" value="ECO:0007669"/>
    <property type="project" value="UniProtKB-SubCell"/>
</dbReference>
<keyword evidence="10" id="KW-0472">Membrane</keyword>
<dbReference type="Gene3D" id="3.30.200.20">
    <property type="entry name" value="Phosphorylase Kinase, domain 1"/>
    <property type="match status" value="1"/>
</dbReference>
<organism evidence="16 17">
    <name type="scientific">Chara braunii</name>
    <name type="common">Braun's stonewort</name>
    <dbReference type="NCBI Taxonomy" id="69332"/>
    <lineage>
        <taxon>Eukaryota</taxon>
        <taxon>Viridiplantae</taxon>
        <taxon>Streptophyta</taxon>
        <taxon>Charophyceae</taxon>
        <taxon>Charales</taxon>
        <taxon>Characeae</taxon>
        <taxon>Chara</taxon>
    </lineage>
</organism>
<evidence type="ECO:0000256" key="2">
    <source>
        <dbReference type="ARBA" id="ARBA00022475"/>
    </source>
</evidence>
<dbReference type="OrthoDB" id="4062651at2759"/>
<dbReference type="Gene3D" id="1.10.510.10">
    <property type="entry name" value="Transferase(Phosphotransferase) domain 1"/>
    <property type="match status" value="1"/>
</dbReference>
<keyword evidence="12" id="KW-0325">Glycoprotein</keyword>
<dbReference type="InterPro" id="IPR011009">
    <property type="entry name" value="Kinase-like_dom_sf"/>
</dbReference>
<dbReference type="InterPro" id="IPR000719">
    <property type="entry name" value="Prot_kinase_dom"/>
</dbReference>
<evidence type="ECO:0000259" key="15">
    <source>
        <dbReference type="PROSITE" id="PS50011"/>
    </source>
</evidence>
<dbReference type="Proteomes" id="UP000265515">
    <property type="component" value="Unassembled WGS sequence"/>
</dbReference>
<dbReference type="GO" id="GO:0005524">
    <property type="term" value="F:ATP binding"/>
    <property type="evidence" value="ECO:0007669"/>
    <property type="project" value="UniProtKB-UniRule"/>
</dbReference>
<keyword evidence="3" id="KW-0808">Transferase</keyword>
<evidence type="ECO:0000256" key="1">
    <source>
        <dbReference type="ARBA" id="ARBA00004251"/>
    </source>
</evidence>
<evidence type="ECO:0000256" key="6">
    <source>
        <dbReference type="ARBA" id="ARBA00022741"/>
    </source>
</evidence>